<keyword evidence="4 7" id="KW-1133">Transmembrane helix</keyword>
<keyword evidence="9" id="KW-1185">Reference proteome</keyword>
<feature type="transmembrane region" description="Helical" evidence="7">
    <location>
        <begin position="486"/>
        <end position="504"/>
    </location>
</feature>
<dbReference type="InterPro" id="IPR045225">
    <property type="entry name" value="Uracil/uridine/allantoin_perm"/>
</dbReference>
<dbReference type="GO" id="GO:0005886">
    <property type="term" value="C:plasma membrane"/>
    <property type="evidence" value="ECO:0007669"/>
    <property type="project" value="TreeGrafter"/>
</dbReference>
<protein>
    <recommendedName>
        <fullName evidence="10">Uracil permease</fullName>
    </recommendedName>
</protein>
<feature type="transmembrane region" description="Helical" evidence="7">
    <location>
        <begin position="53"/>
        <end position="77"/>
    </location>
</feature>
<comment type="subcellular location">
    <subcellularLocation>
        <location evidence="1">Membrane</location>
        <topology evidence="1">Multi-pass membrane protein</topology>
    </subcellularLocation>
</comment>
<name>A0A8H7T1L6_9HELO</name>
<dbReference type="AlphaFoldDB" id="A0A8H7T1L6"/>
<evidence type="ECO:0000256" key="6">
    <source>
        <dbReference type="SAM" id="MobiDB-lite"/>
    </source>
</evidence>
<feature type="transmembrane region" description="Helical" evidence="7">
    <location>
        <begin position="245"/>
        <end position="266"/>
    </location>
</feature>
<evidence type="ECO:0000313" key="9">
    <source>
        <dbReference type="Proteomes" id="UP000664132"/>
    </source>
</evidence>
<reference evidence="8" key="1">
    <citation type="submission" date="2021-02" db="EMBL/GenBank/DDBJ databases">
        <title>Genome sequence Cadophora malorum strain M34.</title>
        <authorList>
            <person name="Stefanovic E."/>
            <person name="Vu D."/>
            <person name="Scully C."/>
            <person name="Dijksterhuis J."/>
            <person name="Roader J."/>
            <person name="Houbraken J."/>
        </authorList>
    </citation>
    <scope>NUCLEOTIDE SEQUENCE</scope>
    <source>
        <strain evidence="8">M34</strain>
    </source>
</reference>
<evidence type="ECO:0000256" key="5">
    <source>
        <dbReference type="ARBA" id="ARBA00023136"/>
    </source>
</evidence>
<feature type="transmembrane region" description="Helical" evidence="7">
    <location>
        <begin position="445"/>
        <end position="466"/>
    </location>
</feature>
<dbReference type="Gene3D" id="1.10.4160.10">
    <property type="entry name" value="Hydantoin permease"/>
    <property type="match status" value="1"/>
</dbReference>
<evidence type="ECO:0000256" key="2">
    <source>
        <dbReference type="ARBA" id="ARBA00008974"/>
    </source>
</evidence>
<gene>
    <name evidence="8" type="ORF">IFR04_016253</name>
</gene>
<feature type="transmembrane region" description="Helical" evidence="7">
    <location>
        <begin position="83"/>
        <end position="105"/>
    </location>
</feature>
<evidence type="ECO:0000256" key="7">
    <source>
        <dbReference type="SAM" id="Phobius"/>
    </source>
</evidence>
<feature type="transmembrane region" description="Helical" evidence="7">
    <location>
        <begin position="278"/>
        <end position="301"/>
    </location>
</feature>
<keyword evidence="3 7" id="KW-0812">Transmembrane</keyword>
<keyword evidence="5 7" id="KW-0472">Membrane</keyword>
<feature type="transmembrane region" description="Helical" evidence="7">
    <location>
        <begin position="338"/>
        <end position="357"/>
    </location>
</feature>
<evidence type="ECO:0000256" key="3">
    <source>
        <dbReference type="ARBA" id="ARBA00022692"/>
    </source>
</evidence>
<sequence length="551" mass="60777">MFPEKSSSKRRDWARKLECPVDENANYENTYWCNRDLIPIPEDRRTWTWQGYAGYWIITGANNSAWTAGATLLALGLSVGQCMGVIVGASCIISIIAVVAGWMGSHDHLGFTVMSRASWGMIGGFWPVLNRIVTACIWMGIQTYWGGQTVKIILGAVIGPKFAYMKNTLPESANVDTCSLISFFIFLAIFCPMLLIPPEKLQTPLKIAFIMIVCNIFGLLIWSVRTAHGAGHLINAPATESGSTLSWNMVYSIQAVLGLWSGGILGQSDWTRYASTTNASLFGQGITCPLTIILTALLGLITTSATQKIYSTTFWNPFELLLYIQSQSMSPATRAGTFFSGLCFLASQMALCIVLNAMSTGMDMAALCPRWINIRRGCFILTIIAVAICPWNFVNSASTFITVLSGWSIFLSGMTGILVVDYFCVRRGELHLADMYQGGKEGAYWYTWGVNWRAVVAWAMGVWPLLPGFVRRVRMTATGNGWDHLYDLSYFFGFLVSGFLHWALHTLCPTAKQTGSSPFEMELHRSGERVSEEDVVELRVGSEGEGKSSLA</sequence>
<dbReference type="EMBL" id="JAFJYH010000641">
    <property type="protein sequence ID" value="KAG4410612.1"/>
    <property type="molecule type" value="Genomic_DNA"/>
</dbReference>
<dbReference type="GO" id="GO:0015205">
    <property type="term" value="F:nucleobase transmembrane transporter activity"/>
    <property type="evidence" value="ECO:0007669"/>
    <property type="project" value="TreeGrafter"/>
</dbReference>
<dbReference type="Proteomes" id="UP000664132">
    <property type="component" value="Unassembled WGS sequence"/>
</dbReference>
<evidence type="ECO:0000256" key="4">
    <source>
        <dbReference type="ARBA" id="ARBA00022989"/>
    </source>
</evidence>
<dbReference type="OrthoDB" id="2018619at2759"/>
<feature type="transmembrane region" description="Helical" evidence="7">
    <location>
        <begin position="400"/>
        <end position="424"/>
    </location>
</feature>
<feature type="transmembrane region" description="Helical" evidence="7">
    <location>
        <begin position="207"/>
        <end position="225"/>
    </location>
</feature>
<comment type="similarity">
    <text evidence="2">Belongs to the purine-cytosine permease (2.A.39) family.</text>
</comment>
<dbReference type="Pfam" id="PF02133">
    <property type="entry name" value="Transp_cyt_pur"/>
    <property type="match status" value="1"/>
</dbReference>
<dbReference type="CDD" id="cd11482">
    <property type="entry name" value="SLC-NCS1sbd_NRT1-like"/>
    <property type="match status" value="1"/>
</dbReference>
<organism evidence="8 9">
    <name type="scientific">Cadophora malorum</name>
    <dbReference type="NCBI Taxonomy" id="108018"/>
    <lineage>
        <taxon>Eukaryota</taxon>
        <taxon>Fungi</taxon>
        <taxon>Dikarya</taxon>
        <taxon>Ascomycota</taxon>
        <taxon>Pezizomycotina</taxon>
        <taxon>Leotiomycetes</taxon>
        <taxon>Helotiales</taxon>
        <taxon>Ploettnerulaceae</taxon>
        <taxon>Cadophora</taxon>
    </lineage>
</organism>
<feature type="transmembrane region" description="Helical" evidence="7">
    <location>
        <begin position="117"/>
        <end position="141"/>
    </location>
</feature>
<proteinExistence type="inferred from homology"/>
<accession>A0A8H7T1L6</accession>
<feature type="transmembrane region" description="Helical" evidence="7">
    <location>
        <begin position="173"/>
        <end position="195"/>
    </location>
</feature>
<dbReference type="InterPro" id="IPR001248">
    <property type="entry name" value="Pur-cyt_permease"/>
</dbReference>
<feature type="region of interest" description="Disordered" evidence="6">
    <location>
        <begin position="523"/>
        <end position="551"/>
    </location>
</feature>
<evidence type="ECO:0000313" key="8">
    <source>
        <dbReference type="EMBL" id="KAG4410612.1"/>
    </source>
</evidence>
<evidence type="ECO:0008006" key="10">
    <source>
        <dbReference type="Google" id="ProtNLM"/>
    </source>
</evidence>
<comment type="caution">
    <text evidence="8">The sequence shown here is derived from an EMBL/GenBank/DDBJ whole genome shotgun (WGS) entry which is preliminary data.</text>
</comment>
<feature type="transmembrane region" description="Helical" evidence="7">
    <location>
        <begin position="377"/>
        <end position="394"/>
    </location>
</feature>
<evidence type="ECO:0000256" key="1">
    <source>
        <dbReference type="ARBA" id="ARBA00004141"/>
    </source>
</evidence>
<dbReference type="PANTHER" id="PTHR30618:SF15">
    <property type="entry name" value="NICOTINAMIDE RIBOSIDE TRANSPORTER 1-RELATED"/>
    <property type="match status" value="1"/>
</dbReference>
<dbReference type="PANTHER" id="PTHR30618">
    <property type="entry name" value="NCS1 FAMILY PURINE/PYRIMIDINE TRANSPORTER"/>
    <property type="match status" value="1"/>
</dbReference>